<feature type="chain" id="PRO_5021419659" description="Fimbrillin family protein" evidence="1">
    <location>
        <begin position="22"/>
        <end position="335"/>
    </location>
</feature>
<dbReference type="EMBL" id="SGVY01000021">
    <property type="protein sequence ID" value="TFH80248.1"/>
    <property type="molecule type" value="Genomic_DNA"/>
</dbReference>
<dbReference type="RefSeq" id="WP_134843578.1">
    <property type="nucleotide sequence ID" value="NZ_SGVY01000021.1"/>
</dbReference>
<organism evidence="2 3">
    <name type="scientific">Segatella hominis</name>
    <dbReference type="NCBI Taxonomy" id="2518605"/>
    <lineage>
        <taxon>Bacteria</taxon>
        <taxon>Pseudomonadati</taxon>
        <taxon>Bacteroidota</taxon>
        <taxon>Bacteroidia</taxon>
        <taxon>Bacteroidales</taxon>
        <taxon>Prevotellaceae</taxon>
        <taxon>Segatella</taxon>
    </lineage>
</organism>
<sequence>MNKMMKWLFVAVAFTGMCACSGEDALQQSSQVETSSVSFSFFDSTVEKFGEAKLSNGAMEANGGSITRAGDSLFTGDVQTRADDNTTTTWKKRFTRLDIAIIPVNSSQKIQYIHQADATQDGFGSATLRLPIGKYKMVAIASKVKGEVNIVSAEKVTFPENEKLDDMAYVCKDIEVKSGSNTFNCKLERAISLLKFQSSDNLPVGFSKIEASLVGNVSRVFNPTTGYGVVDAGGNTHNRNWSLAKATSGKPLSVSIYVFLASEKETIQADLKIYNTDNEVAKALHFDQVILQQNHVTTYTGPLFTSGSAFEFTFENTDLLKSGYDKTFDDDGLTK</sequence>
<evidence type="ECO:0008006" key="4">
    <source>
        <dbReference type="Google" id="ProtNLM"/>
    </source>
</evidence>
<evidence type="ECO:0000313" key="2">
    <source>
        <dbReference type="EMBL" id="TFH80248.1"/>
    </source>
</evidence>
<proteinExistence type="predicted"/>
<accession>A0A4Y8VII0</accession>
<dbReference type="AlphaFoldDB" id="A0A4Y8VII0"/>
<evidence type="ECO:0000256" key="1">
    <source>
        <dbReference type="SAM" id="SignalP"/>
    </source>
</evidence>
<keyword evidence="1" id="KW-0732">Signal</keyword>
<feature type="signal peptide" evidence="1">
    <location>
        <begin position="1"/>
        <end position="21"/>
    </location>
</feature>
<dbReference type="Proteomes" id="UP000297872">
    <property type="component" value="Unassembled WGS sequence"/>
</dbReference>
<evidence type="ECO:0000313" key="3">
    <source>
        <dbReference type="Proteomes" id="UP000297872"/>
    </source>
</evidence>
<dbReference type="OrthoDB" id="1070020at2"/>
<name>A0A4Y8VII0_9BACT</name>
<protein>
    <recommendedName>
        <fullName evidence="4">Fimbrillin family protein</fullName>
    </recommendedName>
</protein>
<reference evidence="2 3" key="1">
    <citation type="submission" date="2019-02" db="EMBL/GenBank/DDBJ databases">
        <title>Draft Genome Sequence of the Prevotella sp. BCRC 81118, Isolated from Human Feces.</title>
        <authorList>
            <person name="Huang C.-H."/>
        </authorList>
    </citation>
    <scope>NUCLEOTIDE SEQUENCE [LARGE SCALE GENOMIC DNA]</scope>
    <source>
        <strain evidence="2 3">BCRC 81118</strain>
    </source>
</reference>
<dbReference type="GeneID" id="302995466"/>
<dbReference type="PROSITE" id="PS51257">
    <property type="entry name" value="PROKAR_LIPOPROTEIN"/>
    <property type="match status" value="1"/>
</dbReference>
<comment type="caution">
    <text evidence="2">The sequence shown here is derived from an EMBL/GenBank/DDBJ whole genome shotgun (WGS) entry which is preliminary data.</text>
</comment>
<gene>
    <name evidence="2" type="ORF">EXN75_09215</name>
</gene>
<keyword evidence="3" id="KW-1185">Reference proteome</keyword>